<keyword evidence="3 6" id="KW-0133">Cell shape</keyword>
<organism evidence="8 9">
    <name type="scientific">Catenulispora yoronensis</name>
    <dbReference type="NCBI Taxonomy" id="450799"/>
    <lineage>
        <taxon>Bacteria</taxon>
        <taxon>Bacillati</taxon>
        <taxon>Actinomycetota</taxon>
        <taxon>Actinomycetes</taxon>
        <taxon>Catenulisporales</taxon>
        <taxon>Catenulisporaceae</taxon>
        <taxon>Catenulispora</taxon>
    </lineage>
</organism>
<evidence type="ECO:0000256" key="6">
    <source>
        <dbReference type="PROSITE-ProRule" id="PRU01373"/>
    </source>
</evidence>
<accession>A0ABP5FKQ8</accession>
<dbReference type="SUPFAM" id="SSF141523">
    <property type="entry name" value="L,D-transpeptidase catalytic domain-like"/>
    <property type="match status" value="1"/>
</dbReference>
<comment type="caution">
    <text evidence="8">The sequence shown here is derived from an EMBL/GenBank/DDBJ whole genome shotgun (WGS) entry which is preliminary data.</text>
</comment>
<dbReference type="CDD" id="cd16913">
    <property type="entry name" value="YkuD_like"/>
    <property type="match status" value="1"/>
</dbReference>
<evidence type="ECO:0000259" key="7">
    <source>
        <dbReference type="PROSITE" id="PS52029"/>
    </source>
</evidence>
<evidence type="ECO:0000256" key="2">
    <source>
        <dbReference type="ARBA" id="ARBA00022679"/>
    </source>
</evidence>
<dbReference type="Gene3D" id="2.40.440.10">
    <property type="entry name" value="L,D-transpeptidase catalytic domain-like"/>
    <property type="match status" value="1"/>
</dbReference>
<evidence type="ECO:0000256" key="4">
    <source>
        <dbReference type="ARBA" id="ARBA00022984"/>
    </source>
</evidence>
<feature type="active site" description="Nucleophile" evidence="6">
    <location>
        <position position="91"/>
    </location>
</feature>
<dbReference type="InterPro" id="IPR005490">
    <property type="entry name" value="LD_TPept_cat_dom"/>
</dbReference>
<sequence>MTGRVVCIDMSTRTLLWVVDGKPQYGMDVRFGDENNPTRKGKFDIYMKMKDCVSTIYHTPMPDAMFFSGGEAVHFSIDFATYGYAHHSHGCVNVRDRAAVERLFADTRVGDTVVVY</sequence>
<dbReference type="PROSITE" id="PS52029">
    <property type="entry name" value="LD_TPASE"/>
    <property type="match status" value="1"/>
</dbReference>
<keyword evidence="9" id="KW-1185">Reference proteome</keyword>
<keyword evidence="2" id="KW-0808">Transferase</keyword>
<evidence type="ECO:0000256" key="1">
    <source>
        <dbReference type="ARBA" id="ARBA00004752"/>
    </source>
</evidence>
<dbReference type="InterPro" id="IPR038063">
    <property type="entry name" value="Transpep_catalytic_dom"/>
</dbReference>
<dbReference type="EMBL" id="BAAAQN010000012">
    <property type="protein sequence ID" value="GAA2026142.1"/>
    <property type="molecule type" value="Genomic_DNA"/>
</dbReference>
<reference evidence="9" key="1">
    <citation type="journal article" date="2019" name="Int. J. Syst. Evol. Microbiol.">
        <title>The Global Catalogue of Microorganisms (GCM) 10K type strain sequencing project: providing services to taxonomists for standard genome sequencing and annotation.</title>
        <authorList>
            <consortium name="The Broad Institute Genomics Platform"/>
            <consortium name="The Broad Institute Genome Sequencing Center for Infectious Disease"/>
            <person name="Wu L."/>
            <person name="Ma J."/>
        </authorList>
    </citation>
    <scope>NUCLEOTIDE SEQUENCE [LARGE SCALE GENOMIC DNA]</scope>
    <source>
        <strain evidence="9">JCM 16014</strain>
    </source>
</reference>
<proteinExistence type="predicted"/>
<keyword evidence="5 6" id="KW-0961">Cell wall biogenesis/degradation</keyword>
<evidence type="ECO:0000313" key="8">
    <source>
        <dbReference type="EMBL" id="GAA2026142.1"/>
    </source>
</evidence>
<dbReference type="Proteomes" id="UP001500751">
    <property type="component" value="Unassembled WGS sequence"/>
</dbReference>
<comment type="pathway">
    <text evidence="1 6">Cell wall biogenesis; peptidoglycan biosynthesis.</text>
</comment>
<dbReference type="InterPro" id="IPR050979">
    <property type="entry name" value="LD-transpeptidase"/>
</dbReference>
<evidence type="ECO:0000313" key="9">
    <source>
        <dbReference type="Proteomes" id="UP001500751"/>
    </source>
</evidence>
<feature type="domain" description="L,D-TPase catalytic" evidence="7">
    <location>
        <begin position="4"/>
        <end position="116"/>
    </location>
</feature>
<evidence type="ECO:0000256" key="5">
    <source>
        <dbReference type="ARBA" id="ARBA00023316"/>
    </source>
</evidence>
<feature type="active site" description="Proton donor/acceptor" evidence="6">
    <location>
        <position position="74"/>
    </location>
</feature>
<name>A0ABP5FKQ8_9ACTN</name>
<keyword evidence="4 6" id="KW-0573">Peptidoglycan synthesis</keyword>
<dbReference type="PANTHER" id="PTHR30582">
    <property type="entry name" value="L,D-TRANSPEPTIDASE"/>
    <property type="match status" value="1"/>
</dbReference>
<gene>
    <name evidence="8" type="ORF">GCM10009839_25610</name>
</gene>
<evidence type="ECO:0000256" key="3">
    <source>
        <dbReference type="ARBA" id="ARBA00022960"/>
    </source>
</evidence>
<protein>
    <recommendedName>
        <fullName evidence="7">L,D-TPase catalytic domain-containing protein</fullName>
    </recommendedName>
</protein>
<dbReference type="PANTHER" id="PTHR30582:SF33">
    <property type="entry name" value="EXPORTED PROTEIN"/>
    <property type="match status" value="1"/>
</dbReference>
<dbReference type="Pfam" id="PF03734">
    <property type="entry name" value="YkuD"/>
    <property type="match status" value="1"/>
</dbReference>